<dbReference type="Proteomes" id="UP000464754">
    <property type="component" value="Chromosome"/>
</dbReference>
<sequence length="44" mass="5110">MEEFVGFFVKLATVFLIIVRLIVPVCIVVSTVYLVKIYKYLTNK</sequence>
<evidence type="ECO:0000256" key="1">
    <source>
        <dbReference type="SAM" id="Phobius"/>
    </source>
</evidence>
<keyword evidence="1" id="KW-0812">Transmembrane</keyword>
<keyword evidence="3" id="KW-1185">Reference proteome</keyword>
<keyword evidence="1" id="KW-0472">Membrane</keyword>
<protein>
    <submittedName>
        <fullName evidence="2">Uncharacterized protein</fullName>
    </submittedName>
</protein>
<proteinExistence type="predicted"/>
<keyword evidence="1" id="KW-1133">Transmembrane helix</keyword>
<evidence type="ECO:0000313" key="2">
    <source>
        <dbReference type="EMBL" id="BBK22317.1"/>
    </source>
</evidence>
<dbReference type="EMBL" id="AP019695">
    <property type="protein sequence ID" value="BBK22317.1"/>
    <property type="molecule type" value="Genomic_DNA"/>
</dbReference>
<organism evidence="2 3">
    <name type="scientific">Amedibacterium intestinale</name>
    <dbReference type="NCBI Taxonomy" id="2583452"/>
    <lineage>
        <taxon>Bacteria</taxon>
        <taxon>Bacillati</taxon>
        <taxon>Bacillota</taxon>
        <taxon>Erysipelotrichia</taxon>
        <taxon>Erysipelotrichales</taxon>
        <taxon>Erysipelotrichaceae</taxon>
        <taxon>Amedibacterium</taxon>
    </lineage>
</organism>
<dbReference type="KEGG" id="aarg:Aargi30884_12200"/>
<name>A0A6N4THX3_9FIRM</name>
<reference evidence="3" key="1">
    <citation type="submission" date="2019-05" db="EMBL/GenBank/DDBJ databases">
        <title>Complete genome sequencing of Absiella argi strain JCM 30884.</title>
        <authorList>
            <person name="Sakamoto M."/>
            <person name="Murakami T."/>
            <person name="Mori H."/>
        </authorList>
    </citation>
    <scope>NUCLEOTIDE SEQUENCE [LARGE SCALE GENOMIC DNA]</scope>
    <source>
        <strain evidence="3">JCM 30884</strain>
    </source>
</reference>
<accession>A0A6N4THX3</accession>
<dbReference type="AlphaFoldDB" id="A0A6N4THX3"/>
<evidence type="ECO:0000313" key="3">
    <source>
        <dbReference type="Proteomes" id="UP000464754"/>
    </source>
</evidence>
<gene>
    <name evidence="2" type="ORF">Aargi30884_12200</name>
</gene>
<feature type="transmembrane region" description="Helical" evidence="1">
    <location>
        <begin position="12"/>
        <end position="35"/>
    </location>
</feature>